<proteinExistence type="predicted"/>
<dbReference type="InterPro" id="IPR016031">
    <property type="entry name" value="Trp_RNA-bd_attenuator-like_dom"/>
</dbReference>
<dbReference type="Gene3D" id="3.60.160.10">
    <property type="entry name" value="Mitochondrial biogenesis AIM24"/>
    <property type="match status" value="1"/>
</dbReference>
<organism evidence="1 2">
    <name type="scientific">Candidatus Anaerobutyricum stercoris</name>
    <dbReference type="NCBI Taxonomy" id="2838457"/>
    <lineage>
        <taxon>Bacteria</taxon>
        <taxon>Bacillati</taxon>
        <taxon>Bacillota</taxon>
        <taxon>Clostridia</taxon>
        <taxon>Lachnospirales</taxon>
        <taxon>Lachnospiraceae</taxon>
        <taxon>Anaerobutyricum</taxon>
    </lineage>
</organism>
<dbReference type="SUPFAM" id="SSF51219">
    <property type="entry name" value="TRAP-like"/>
    <property type="match status" value="1"/>
</dbReference>
<gene>
    <name evidence="1" type="ORF">H9968_03265</name>
</gene>
<evidence type="ECO:0000313" key="2">
    <source>
        <dbReference type="Proteomes" id="UP000824049"/>
    </source>
</evidence>
<protein>
    <submittedName>
        <fullName evidence="1">AIM24 family protein</fullName>
    </submittedName>
</protein>
<dbReference type="PANTHER" id="PTHR38074:SF1">
    <property type="entry name" value="ALTERED INHERITANCE OF MITOCHONDRIA PROTEIN 24, MITOCHONDRIAL"/>
    <property type="match status" value="1"/>
</dbReference>
<dbReference type="AlphaFoldDB" id="A0A9D2EK96"/>
<reference evidence="1" key="2">
    <citation type="submission" date="2021-04" db="EMBL/GenBank/DDBJ databases">
        <authorList>
            <person name="Gilroy R."/>
        </authorList>
    </citation>
    <scope>NUCLEOTIDE SEQUENCE</scope>
    <source>
        <strain evidence="1">CHK179-28034</strain>
    </source>
</reference>
<reference evidence="1" key="1">
    <citation type="journal article" date="2021" name="PeerJ">
        <title>Extensive microbial diversity within the chicken gut microbiome revealed by metagenomics and culture.</title>
        <authorList>
            <person name="Gilroy R."/>
            <person name="Ravi A."/>
            <person name="Getino M."/>
            <person name="Pursley I."/>
            <person name="Horton D.L."/>
            <person name="Alikhan N.F."/>
            <person name="Baker D."/>
            <person name="Gharbi K."/>
            <person name="Hall N."/>
            <person name="Watson M."/>
            <person name="Adriaenssens E.M."/>
            <person name="Foster-Nyarko E."/>
            <person name="Jarju S."/>
            <person name="Secka A."/>
            <person name="Antonio M."/>
            <person name="Oren A."/>
            <person name="Chaudhuri R.R."/>
            <person name="La Ragione R."/>
            <person name="Hildebrand F."/>
            <person name="Pallen M.J."/>
        </authorList>
    </citation>
    <scope>NUCLEOTIDE SEQUENCE</scope>
    <source>
        <strain evidence="1">CHK179-28034</strain>
    </source>
</reference>
<name>A0A9D2EK96_9FIRM</name>
<dbReference type="PANTHER" id="PTHR38074">
    <property type="entry name" value="ALTERED INHERITANCE OF MITOCHONDRIA PROTEIN 24, MITOCHONDRIAL"/>
    <property type="match status" value="1"/>
</dbReference>
<dbReference type="InterPro" id="IPR002838">
    <property type="entry name" value="AIM24"/>
</dbReference>
<dbReference type="EMBL" id="DXBR01000036">
    <property type="protein sequence ID" value="HIZ38935.1"/>
    <property type="molecule type" value="Genomic_DNA"/>
</dbReference>
<dbReference type="Pfam" id="PF01987">
    <property type="entry name" value="AIM24"/>
    <property type="match status" value="1"/>
</dbReference>
<accession>A0A9D2EK96</accession>
<dbReference type="InterPro" id="IPR036983">
    <property type="entry name" value="AIM24_sf"/>
</dbReference>
<sequence length="257" mass="27595">MFQVKNFTDNDDVKILDQKGAFTVIEYQRDLSIAPDSAIIAYYCAEMNVRKRQVICDLSKAQITLQAGAMQWMLGDVNATTGIKGVGDFFGKAVRGKASGESAIKPEYTGSGLLVLEPTYKHLILMDAADWGGSVVLDDGLFLACDSRLKHKAVMRSNISSAVAGGEGLFNLSLNGSGVFCIESQCPMEELVEITLENDVLKIDGNYAIAWSGSLDFTVERSGKSLIGSAASGEGLVNVYRGTGKVLMMPTAKMPNI</sequence>
<evidence type="ECO:0000313" key="1">
    <source>
        <dbReference type="EMBL" id="HIZ38935.1"/>
    </source>
</evidence>
<comment type="caution">
    <text evidence="1">The sequence shown here is derived from an EMBL/GenBank/DDBJ whole genome shotgun (WGS) entry which is preliminary data.</text>
</comment>
<dbReference type="Proteomes" id="UP000824049">
    <property type="component" value="Unassembled WGS sequence"/>
</dbReference>